<dbReference type="GO" id="GO:0005921">
    <property type="term" value="C:gap junction"/>
    <property type="evidence" value="ECO:0007669"/>
    <property type="project" value="UniProtKB-UniRule"/>
</dbReference>
<evidence type="ECO:0000256" key="9">
    <source>
        <dbReference type="RuleBase" id="RU010713"/>
    </source>
</evidence>
<evidence type="ECO:0000256" key="6">
    <source>
        <dbReference type="ARBA" id="ARBA00023065"/>
    </source>
</evidence>
<keyword evidence="6 9" id="KW-0406">Ion transport</keyword>
<keyword evidence="7 9" id="KW-0472">Membrane</keyword>
<dbReference type="GO" id="GO:0034220">
    <property type="term" value="P:monoatomic ion transmembrane transport"/>
    <property type="evidence" value="ECO:0007669"/>
    <property type="project" value="UniProtKB-KW"/>
</dbReference>
<comment type="function">
    <text evidence="9">Structural component of the gap junctions.</text>
</comment>
<dbReference type="PROSITE" id="PS51013">
    <property type="entry name" value="PANNEXIN"/>
    <property type="match status" value="1"/>
</dbReference>
<reference evidence="11" key="1">
    <citation type="submission" date="2016-01" db="EMBL/GenBank/DDBJ databases">
        <title>Reference transcriptome for the parasite Schistocephalus solidus: insights into the molecular evolution of parasitism.</title>
        <authorList>
            <person name="Hebert F.O."/>
            <person name="Grambauer S."/>
            <person name="Barber I."/>
            <person name="Landry C.R."/>
            <person name="Aubin-Horth N."/>
        </authorList>
    </citation>
    <scope>NUCLEOTIDE SEQUENCE</scope>
</reference>
<protein>
    <recommendedName>
        <fullName evidence="9">Innexin</fullName>
    </recommendedName>
</protein>
<feature type="transmembrane region" description="Helical" evidence="9">
    <location>
        <begin position="28"/>
        <end position="46"/>
    </location>
</feature>
<evidence type="ECO:0000256" key="8">
    <source>
        <dbReference type="ARBA" id="ARBA00023303"/>
    </source>
</evidence>
<comment type="caution">
    <text evidence="9">Lacks conserved residue(s) required for the propagation of feature annotation.</text>
</comment>
<feature type="transmembrane region" description="Helical" evidence="9">
    <location>
        <begin position="298"/>
        <end position="321"/>
    </location>
</feature>
<dbReference type="InterPro" id="IPR000990">
    <property type="entry name" value="Innexin"/>
</dbReference>
<comment type="similarity">
    <text evidence="9">Belongs to the pannexin family.</text>
</comment>
<dbReference type="EMBL" id="GEEE01006771">
    <property type="protein sequence ID" value="JAP56454.1"/>
    <property type="molecule type" value="Transcribed_RNA"/>
</dbReference>
<evidence type="ECO:0000256" key="1">
    <source>
        <dbReference type="ARBA" id="ARBA00004651"/>
    </source>
</evidence>
<keyword evidence="3" id="KW-1003">Cell membrane</keyword>
<comment type="subcellular location">
    <subcellularLocation>
        <location evidence="1 9">Cell membrane</location>
        <topology evidence="1 9">Multi-pass membrane protein</topology>
    </subcellularLocation>
</comment>
<dbReference type="PRINTS" id="PR01262">
    <property type="entry name" value="INNEXIN"/>
</dbReference>
<proteinExistence type="inferred from homology"/>
<organism evidence="11">
    <name type="scientific">Schistocephalus solidus</name>
    <name type="common">Tapeworm</name>
    <dbReference type="NCBI Taxonomy" id="70667"/>
    <lineage>
        <taxon>Eukaryota</taxon>
        <taxon>Metazoa</taxon>
        <taxon>Spiralia</taxon>
        <taxon>Lophotrochozoa</taxon>
        <taxon>Platyhelminthes</taxon>
        <taxon>Cestoda</taxon>
        <taxon>Eucestoda</taxon>
        <taxon>Diphyllobothriidea</taxon>
        <taxon>Diphyllobothriidae</taxon>
        <taxon>Schistocephalus</taxon>
    </lineage>
</organism>
<gene>
    <name evidence="9" type="primary">inx</name>
    <name evidence="11" type="ORF">TR161073</name>
</gene>
<keyword evidence="2 9" id="KW-0813">Transport</keyword>
<dbReference type="PANTHER" id="PTHR11893:SF36">
    <property type="entry name" value="INNEXIN-5"/>
    <property type="match status" value="1"/>
</dbReference>
<dbReference type="Pfam" id="PF00876">
    <property type="entry name" value="Innexin"/>
    <property type="match status" value="1"/>
</dbReference>
<dbReference type="GO" id="GO:0005886">
    <property type="term" value="C:plasma membrane"/>
    <property type="evidence" value="ECO:0007669"/>
    <property type="project" value="UniProtKB-SubCell"/>
</dbReference>
<name>A0A0X3PXF2_SCHSO</name>
<evidence type="ECO:0000256" key="10">
    <source>
        <dbReference type="SAM" id="MobiDB-lite"/>
    </source>
</evidence>
<keyword evidence="5 9" id="KW-1133">Transmembrane helix</keyword>
<sequence length="484" mass="55665">MIGSEFLDYASKLHVATYVGVEDFADKFNFLITVMVLLLCATVVTVKQYMLKPISCYIATEVGGRNLLDYVENYCWVQGTIPISYAGNVPENDEQWAKLESQKLLYYQWVPFVLGLQCILFYIPRIIWQMICYNRTGTDLQHLINLASEAAHATSDKRAETVKHLAKSLEQLLFQHREYRTGWATKVRKVCYKVCRLFYISKRLGTHLFGTYLFIKLLYLANSVGQLYLMQNFLGLNSSQYTYLGAAIATNILTGRDWQVTLVFPRVGFCVVPIRHLVGPVYATAQCALPMNMLNERIYMFLWFWVLLSAFLTAISIPMWFMRMAYEKSRTNFVRRFLRVGYDEENRYSSKDRCMVAKFTRQFLRHDGIFLLRMVAINAGELIAAEIVHKLWEIYKQKYYNRDFNVPDANEEENDSAWGGGGDSDAVRHHGPNGSAIVLMERGNALTQRPSPPSAPSHSPGLYKGKASVEDAENEEQSLRKQYL</sequence>
<evidence type="ECO:0000256" key="2">
    <source>
        <dbReference type="ARBA" id="ARBA00022448"/>
    </source>
</evidence>
<evidence type="ECO:0000256" key="3">
    <source>
        <dbReference type="ARBA" id="ARBA00022475"/>
    </source>
</evidence>
<evidence type="ECO:0000256" key="4">
    <source>
        <dbReference type="ARBA" id="ARBA00022692"/>
    </source>
</evidence>
<accession>A0A0X3PXF2</accession>
<evidence type="ECO:0000256" key="7">
    <source>
        <dbReference type="ARBA" id="ARBA00023136"/>
    </source>
</evidence>
<keyword evidence="4 9" id="KW-0812">Transmembrane</keyword>
<feature type="region of interest" description="Disordered" evidence="10">
    <location>
        <begin position="410"/>
        <end position="484"/>
    </location>
</feature>
<feature type="transmembrane region" description="Helical" evidence="9">
    <location>
        <begin position="104"/>
        <end position="123"/>
    </location>
</feature>
<evidence type="ECO:0000256" key="5">
    <source>
        <dbReference type="ARBA" id="ARBA00022989"/>
    </source>
</evidence>
<keyword evidence="8 9" id="KW-0407">Ion channel</keyword>
<dbReference type="PANTHER" id="PTHR11893">
    <property type="entry name" value="INNEXIN"/>
    <property type="match status" value="1"/>
</dbReference>
<evidence type="ECO:0000313" key="11">
    <source>
        <dbReference type="EMBL" id="JAP56454.1"/>
    </source>
</evidence>
<dbReference type="AlphaFoldDB" id="A0A0X3PXF2"/>